<organism evidence="2 3">
    <name type="scientific">Cirrhinus mrigala</name>
    <name type="common">Mrigala</name>
    <dbReference type="NCBI Taxonomy" id="683832"/>
    <lineage>
        <taxon>Eukaryota</taxon>
        <taxon>Metazoa</taxon>
        <taxon>Chordata</taxon>
        <taxon>Craniata</taxon>
        <taxon>Vertebrata</taxon>
        <taxon>Euteleostomi</taxon>
        <taxon>Actinopterygii</taxon>
        <taxon>Neopterygii</taxon>
        <taxon>Teleostei</taxon>
        <taxon>Ostariophysi</taxon>
        <taxon>Cypriniformes</taxon>
        <taxon>Cyprinidae</taxon>
        <taxon>Labeoninae</taxon>
        <taxon>Labeonini</taxon>
        <taxon>Cirrhinus</taxon>
    </lineage>
</organism>
<proteinExistence type="predicted"/>
<sequence length="66" mass="7328">TLRLNDPLQHCGVNRLDSHSRHGSLQRLESQSRHSSMRDLTITAQAIQSSPGNGIHRVIEEDATKA</sequence>
<dbReference type="EMBL" id="JAMKFB020000020">
    <property type="protein sequence ID" value="KAL0165427.1"/>
    <property type="molecule type" value="Genomic_DNA"/>
</dbReference>
<feature type="non-terminal residue" evidence="2">
    <location>
        <position position="1"/>
    </location>
</feature>
<name>A0ABD0NUL0_CIRMR</name>
<evidence type="ECO:0000313" key="3">
    <source>
        <dbReference type="Proteomes" id="UP001529510"/>
    </source>
</evidence>
<protein>
    <submittedName>
        <fullName evidence="2">Uncharacterized protein</fullName>
    </submittedName>
</protein>
<keyword evidence="3" id="KW-1185">Reference proteome</keyword>
<evidence type="ECO:0000256" key="1">
    <source>
        <dbReference type="SAM" id="MobiDB-lite"/>
    </source>
</evidence>
<accession>A0ABD0NUL0</accession>
<evidence type="ECO:0000313" key="2">
    <source>
        <dbReference type="EMBL" id="KAL0165427.1"/>
    </source>
</evidence>
<feature type="region of interest" description="Disordered" evidence="1">
    <location>
        <begin position="1"/>
        <end position="38"/>
    </location>
</feature>
<dbReference type="AlphaFoldDB" id="A0ABD0NUL0"/>
<dbReference type="Proteomes" id="UP001529510">
    <property type="component" value="Unassembled WGS sequence"/>
</dbReference>
<feature type="non-terminal residue" evidence="2">
    <location>
        <position position="66"/>
    </location>
</feature>
<reference evidence="2 3" key="1">
    <citation type="submission" date="2024-05" db="EMBL/GenBank/DDBJ databases">
        <title>Genome sequencing and assembly of Indian major carp, Cirrhinus mrigala (Hamilton, 1822).</title>
        <authorList>
            <person name="Mohindra V."/>
            <person name="Chowdhury L.M."/>
            <person name="Lal K."/>
            <person name="Jena J.K."/>
        </authorList>
    </citation>
    <scope>NUCLEOTIDE SEQUENCE [LARGE SCALE GENOMIC DNA]</scope>
    <source>
        <strain evidence="2">CM1030</strain>
        <tissue evidence="2">Blood</tissue>
    </source>
</reference>
<comment type="caution">
    <text evidence="2">The sequence shown here is derived from an EMBL/GenBank/DDBJ whole genome shotgun (WGS) entry which is preliminary data.</text>
</comment>
<gene>
    <name evidence="2" type="ORF">M9458_041180</name>
</gene>